<feature type="transmembrane region" description="Helical" evidence="2">
    <location>
        <begin position="142"/>
        <end position="162"/>
    </location>
</feature>
<keyword evidence="4" id="KW-1185">Reference proteome</keyword>
<feature type="transmembrane region" description="Helical" evidence="2">
    <location>
        <begin position="111"/>
        <end position="130"/>
    </location>
</feature>
<sequence>MATSEPKPAGSPAKVDANNNATAPPAAPSESQATVVALANKYRAEFEETFEGLRQRAVKLQSDAPQFINETQASVEPYKQEFITTVQATVGASAGVTMVLGLLTGYLTMPYLLLSLLYAAATAVCLQYMYKNVINDSTPTYAYQLWLLVSFRACHMLCHLLYDKESFIDLLDDVFPTLPTSYERPLLPFELRFGASIRQLLQ</sequence>
<feature type="non-terminal residue" evidence="3">
    <location>
        <position position="1"/>
    </location>
</feature>
<comment type="caution">
    <text evidence="3">The sequence shown here is derived from an EMBL/GenBank/DDBJ whole genome shotgun (WGS) entry which is preliminary data.</text>
</comment>
<dbReference type="InterPro" id="IPR008574">
    <property type="entry name" value="Nematodes_ZYG-11_interact"/>
</dbReference>
<dbReference type="AlphaFoldDB" id="A0AA36CMC4"/>
<keyword evidence="2" id="KW-1133">Transmembrane helix</keyword>
<feature type="transmembrane region" description="Helical" evidence="2">
    <location>
        <begin position="82"/>
        <end position="104"/>
    </location>
</feature>
<gene>
    <name evidence="3" type="ORF">MSPICULIGERA_LOCUS9406</name>
</gene>
<organism evidence="3 4">
    <name type="scientific">Mesorhabditis spiculigera</name>
    <dbReference type="NCBI Taxonomy" id="96644"/>
    <lineage>
        <taxon>Eukaryota</taxon>
        <taxon>Metazoa</taxon>
        <taxon>Ecdysozoa</taxon>
        <taxon>Nematoda</taxon>
        <taxon>Chromadorea</taxon>
        <taxon>Rhabditida</taxon>
        <taxon>Rhabditina</taxon>
        <taxon>Rhabditomorpha</taxon>
        <taxon>Rhabditoidea</taxon>
        <taxon>Rhabditidae</taxon>
        <taxon>Mesorhabditinae</taxon>
        <taxon>Mesorhabditis</taxon>
    </lineage>
</organism>
<evidence type="ECO:0000256" key="1">
    <source>
        <dbReference type="SAM" id="MobiDB-lite"/>
    </source>
</evidence>
<keyword evidence="2" id="KW-0472">Membrane</keyword>
<evidence type="ECO:0000256" key="2">
    <source>
        <dbReference type="SAM" id="Phobius"/>
    </source>
</evidence>
<name>A0AA36CMC4_9BILA</name>
<dbReference type="Proteomes" id="UP001177023">
    <property type="component" value="Unassembled WGS sequence"/>
</dbReference>
<accession>A0AA36CMC4</accession>
<evidence type="ECO:0000313" key="3">
    <source>
        <dbReference type="EMBL" id="CAJ0570978.1"/>
    </source>
</evidence>
<proteinExistence type="predicted"/>
<evidence type="ECO:0000313" key="4">
    <source>
        <dbReference type="Proteomes" id="UP001177023"/>
    </source>
</evidence>
<dbReference type="PANTHER" id="PTHR31176:SF1">
    <property type="entry name" value="MFS DOMAIN-CONTAINING PROTEIN-RELATED"/>
    <property type="match status" value="1"/>
</dbReference>
<feature type="region of interest" description="Disordered" evidence="1">
    <location>
        <begin position="1"/>
        <end position="31"/>
    </location>
</feature>
<keyword evidence="2" id="KW-0812">Transmembrane</keyword>
<dbReference type="EMBL" id="CATQJA010002520">
    <property type="protein sequence ID" value="CAJ0570978.1"/>
    <property type="molecule type" value="Genomic_DNA"/>
</dbReference>
<dbReference type="Pfam" id="PF05884">
    <property type="entry name" value="ZYG-11_interact"/>
    <property type="match status" value="1"/>
</dbReference>
<protein>
    <submittedName>
        <fullName evidence="3">Uncharacterized protein</fullName>
    </submittedName>
</protein>
<dbReference type="PANTHER" id="PTHR31176">
    <property type="entry name" value="MFS DOMAIN-CONTAINING PROTEIN-RELATED"/>
    <property type="match status" value="1"/>
</dbReference>
<reference evidence="3" key="1">
    <citation type="submission" date="2023-06" db="EMBL/GenBank/DDBJ databases">
        <authorList>
            <person name="Delattre M."/>
        </authorList>
    </citation>
    <scope>NUCLEOTIDE SEQUENCE</scope>
    <source>
        <strain evidence="3">AF72</strain>
    </source>
</reference>